<dbReference type="CDD" id="cd17369">
    <property type="entry name" value="MFS_ShiA_like"/>
    <property type="match status" value="1"/>
</dbReference>
<evidence type="ECO:0000256" key="2">
    <source>
        <dbReference type="ARBA" id="ARBA00022448"/>
    </source>
</evidence>
<organism evidence="9 10">
    <name type="scientific">Mycolicibacterium smegmatis (strain MKD8)</name>
    <name type="common">Mycobacterium smegmatis</name>
    <dbReference type="NCBI Taxonomy" id="1214915"/>
    <lineage>
        <taxon>Bacteria</taxon>
        <taxon>Bacillati</taxon>
        <taxon>Actinomycetota</taxon>
        <taxon>Actinomycetes</taxon>
        <taxon>Mycobacteriales</taxon>
        <taxon>Mycobacteriaceae</taxon>
        <taxon>Mycolicibacterium</taxon>
    </lineage>
</organism>
<name>A0A2U9PRK5_MYCSE</name>
<feature type="transmembrane region" description="Helical" evidence="7">
    <location>
        <begin position="387"/>
        <end position="409"/>
    </location>
</feature>
<feature type="transmembrane region" description="Helical" evidence="7">
    <location>
        <begin position="128"/>
        <end position="149"/>
    </location>
</feature>
<keyword evidence="2" id="KW-0813">Transport</keyword>
<feature type="transmembrane region" description="Helical" evidence="7">
    <location>
        <begin position="170"/>
        <end position="195"/>
    </location>
</feature>
<dbReference type="Gene3D" id="1.20.1250.20">
    <property type="entry name" value="MFS general substrate transporter like domains"/>
    <property type="match status" value="2"/>
</dbReference>
<dbReference type="GO" id="GO:0005886">
    <property type="term" value="C:plasma membrane"/>
    <property type="evidence" value="ECO:0007669"/>
    <property type="project" value="UniProtKB-SubCell"/>
</dbReference>
<feature type="transmembrane region" description="Helical" evidence="7">
    <location>
        <begin position="104"/>
        <end position="122"/>
    </location>
</feature>
<accession>A0A2U9PRK5</accession>
<protein>
    <submittedName>
        <fullName evidence="9">Integral membrane transport protein</fullName>
    </submittedName>
</protein>
<evidence type="ECO:0000256" key="4">
    <source>
        <dbReference type="ARBA" id="ARBA00022692"/>
    </source>
</evidence>
<evidence type="ECO:0000259" key="8">
    <source>
        <dbReference type="PROSITE" id="PS50850"/>
    </source>
</evidence>
<keyword evidence="4 7" id="KW-0812">Transmembrane</keyword>
<evidence type="ECO:0000256" key="3">
    <source>
        <dbReference type="ARBA" id="ARBA00022475"/>
    </source>
</evidence>
<evidence type="ECO:0000313" key="9">
    <source>
        <dbReference type="EMBL" id="AWT54376.1"/>
    </source>
</evidence>
<proteinExistence type="predicted"/>
<evidence type="ECO:0000256" key="6">
    <source>
        <dbReference type="ARBA" id="ARBA00023136"/>
    </source>
</evidence>
<dbReference type="Proteomes" id="UP000011200">
    <property type="component" value="Chromosome"/>
</dbReference>
<dbReference type="InterPro" id="IPR011701">
    <property type="entry name" value="MFS"/>
</dbReference>
<feature type="transmembrane region" description="Helical" evidence="7">
    <location>
        <begin position="43"/>
        <end position="62"/>
    </location>
</feature>
<dbReference type="AlphaFoldDB" id="A0A2U9PRK5"/>
<dbReference type="PANTHER" id="PTHR43045">
    <property type="entry name" value="SHIKIMATE TRANSPORTER"/>
    <property type="match status" value="1"/>
</dbReference>
<feature type="transmembrane region" description="Helical" evidence="7">
    <location>
        <begin position="292"/>
        <end position="311"/>
    </location>
</feature>
<feature type="transmembrane region" description="Helical" evidence="7">
    <location>
        <begin position="415"/>
        <end position="434"/>
    </location>
</feature>
<feature type="transmembrane region" description="Helical" evidence="7">
    <location>
        <begin position="68"/>
        <end position="92"/>
    </location>
</feature>
<keyword evidence="6 7" id="KW-0472">Membrane</keyword>
<dbReference type="InterPro" id="IPR036259">
    <property type="entry name" value="MFS_trans_sf"/>
</dbReference>
<reference evidence="10" key="2">
    <citation type="submission" date="2018-03" db="EMBL/GenBank/DDBJ databases">
        <authorList>
            <person name="Derbyshire K."/>
            <person name="Gray T.A."/>
            <person name="Champion M."/>
        </authorList>
    </citation>
    <scope>NUCLEOTIDE SEQUENCE [LARGE SCALE GENOMIC DNA]</scope>
    <source>
        <strain evidence="10">MKD8</strain>
    </source>
</reference>
<sequence length="452" mass="47149">MWVGVSANRLEGMNRVTDEAVELSGSDARRIAFAAFVGTALEWYDYFLFGTAAALVFNRLFFTDLDPAAATLASFATFGVGFAARPIGAVIFGYIGDRYGRRPALLATIIMIGCATGLVGVLPDYAAVGIAAPAMLAILRLVQGLAVGGEWGGATTMAIEHSPIKQRGRFAALVQIGSPVGTLVSSGAFALVLMLPSESFDSWGWRLPFLAAFPLLGVALWIRLTMEESPVFKRLAELEAAAEVPVLQLVRNAGGRLLVAVAAALLGVGGFYIMTTFVVSYGSNVLAVDRQVMVNATLVAAVLQIAVTIFAGRLSERFGPGRMTVAGAVTTAIAAFPLFWLIDTRNAWAITAAVACGIALITLAYAVTGALLAELFPPALRYSGVSLGYNLAGALSGFLPLIATALLAVGDGASWPAALVLIGICAITAIGGLAGERMRLRHDPVEHQPATS</sequence>
<dbReference type="InterPro" id="IPR020846">
    <property type="entry name" value="MFS_dom"/>
</dbReference>
<comment type="subcellular location">
    <subcellularLocation>
        <location evidence="1">Cell membrane</location>
        <topology evidence="1">Multi-pass membrane protein</topology>
    </subcellularLocation>
</comment>
<feature type="transmembrane region" description="Helical" evidence="7">
    <location>
        <begin position="348"/>
        <end position="375"/>
    </location>
</feature>
<dbReference type="SUPFAM" id="SSF103473">
    <property type="entry name" value="MFS general substrate transporter"/>
    <property type="match status" value="1"/>
</dbReference>
<gene>
    <name evidence="9" type="ORF">D806_034040</name>
</gene>
<dbReference type="EMBL" id="CP027541">
    <property type="protein sequence ID" value="AWT54376.1"/>
    <property type="molecule type" value="Genomic_DNA"/>
</dbReference>
<dbReference type="PANTHER" id="PTHR43045:SF1">
    <property type="entry name" value="SHIKIMATE TRANSPORTER"/>
    <property type="match status" value="1"/>
</dbReference>
<dbReference type="GO" id="GO:0022857">
    <property type="term" value="F:transmembrane transporter activity"/>
    <property type="evidence" value="ECO:0007669"/>
    <property type="project" value="InterPro"/>
</dbReference>
<keyword evidence="5 7" id="KW-1133">Transmembrane helix</keyword>
<feature type="transmembrane region" description="Helical" evidence="7">
    <location>
        <begin position="323"/>
        <end position="342"/>
    </location>
</feature>
<feature type="transmembrane region" description="Helical" evidence="7">
    <location>
        <begin position="207"/>
        <end position="224"/>
    </location>
</feature>
<feature type="domain" description="Major facilitator superfamily (MFS) profile" evidence="8">
    <location>
        <begin position="31"/>
        <end position="443"/>
    </location>
</feature>
<dbReference type="Pfam" id="PF07690">
    <property type="entry name" value="MFS_1"/>
    <property type="match status" value="1"/>
</dbReference>
<keyword evidence="3" id="KW-1003">Cell membrane</keyword>
<evidence type="ECO:0000256" key="5">
    <source>
        <dbReference type="ARBA" id="ARBA00022989"/>
    </source>
</evidence>
<reference evidence="9 10" key="1">
    <citation type="journal article" date="2013" name="Genome Announc.">
        <title>Draft genome sequence of MKD8, a conjugal recipient Mycobacterium smegmatis strain.</title>
        <authorList>
            <person name="Gray T.A."/>
            <person name="Palumbo M.J."/>
            <person name="Derbyshire K.M."/>
        </authorList>
    </citation>
    <scope>NUCLEOTIDE SEQUENCE [LARGE SCALE GENOMIC DNA]</scope>
    <source>
        <strain evidence="9 10">MKD8</strain>
    </source>
</reference>
<feature type="transmembrane region" description="Helical" evidence="7">
    <location>
        <begin position="257"/>
        <end position="280"/>
    </location>
</feature>
<evidence type="ECO:0000256" key="7">
    <source>
        <dbReference type="SAM" id="Phobius"/>
    </source>
</evidence>
<dbReference type="PROSITE" id="PS50850">
    <property type="entry name" value="MFS"/>
    <property type="match status" value="1"/>
</dbReference>
<evidence type="ECO:0000313" key="10">
    <source>
        <dbReference type="Proteomes" id="UP000011200"/>
    </source>
</evidence>
<evidence type="ECO:0000256" key="1">
    <source>
        <dbReference type="ARBA" id="ARBA00004651"/>
    </source>
</evidence>